<name>A0A1I7S619_BURXY</name>
<evidence type="ECO:0000256" key="2">
    <source>
        <dbReference type="ARBA" id="ARBA00004651"/>
    </source>
</evidence>
<dbReference type="PANTHER" id="PTHR12929:SF10">
    <property type="entry name" value="RIBOFLAVIN TRANSPORTER"/>
    <property type="match status" value="1"/>
</dbReference>
<evidence type="ECO:0000256" key="3">
    <source>
        <dbReference type="ARBA" id="ARBA00006366"/>
    </source>
</evidence>
<feature type="transmembrane region" description="Helical" evidence="9">
    <location>
        <begin position="201"/>
        <end position="224"/>
    </location>
</feature>
<evidence type="ECO:0000256" key="4">
    <source>
        <dbReference type="ARBA" id="ARBA00022448"/>
    </source>
</evidence>
<dbReference type="GO" id="GO:0005886">
    <property type="term" value="C:plasma membrane"/>
    <property type="evidence" value="ECO:0007669"/>
    <property type="project" value="UniProtKB-SubCell"/>
</dbReference>
<feature type="transmembrane region" description="Helical" evidence="9">
    <location>
        <begin position="305"/>
        <end position="324"/>
    </location>
</feature>
<dbReference type="Proteomes" id="UP000659654">
    <property type="component" value="Unassembled WGS sequence"/>
</dbReference>
<feature type="transmembrane region" description="Helical" evidence="9">
    <location>
        <begin position="89"/>
        <end position="108"/>
    </location>
</feature>
<feature type="compositionally biased region" description="Basic and acidic residues" evidence="10">
    <location>
        <begin position="251"/>
        <end position="264"/>
    </location>
</feature>
<keyword evidence="4 9" id="KW-0813">Transport</keyword>
<evidence type="ECO:0000313" key="13">
    <source>
        <dbReference type="Proteomes" id="UP000659654"/>
    </source>
</evidence>
<sequence length="439" mass="48215">MSEEQVEGKNRHKMHAHPVVYILVALFGSASWLSTNSVWLELSLLTQKLPEGWSLPSYLALIVQIACIGPLIYTLILKGAKVNLPTPPLVFGLLVMCTVAEFCLAFFWDVTVEVFGKSHSVALFVLMFLMALVNSTSNVLFMPYMATFHPSYLTAYFVGMGFSSLYPSVVSLLQGTSSYECSYDLSKNSSYPVFSSPRFHIQAYTLLMASWMAMTLIAFSLLHFCHDYFANLGKDQDDFTDGPRESSPLKSQEETISRPTTEESTGRSALSRFVILSFCLAFICAQMNAVVPSVQSYATMSYSQLTYHLALALSSLAHPVASFLPMWIQPKGLKDLVGVTVAGTAGCTAIFVLALQSPKPWGVGTVYGPVFSVLVSIFTALLHAYGRTILTSVIREDAPHNESRLFWCGVFMQVGSFIGSLIMFPIVNVAGLFESAPLC</sequence>
<dbReference type="eggNOG" id="KOG4255">
    <property type="taxonomic scope" value="Eukaryota"/>
</dbReference>
<dbReference type="EMBL" id="CAJFDI010000001">
    <property type="protein sequence ID" value="CAD5208658.1"/>
    <property type="molecule type" value="Genomic_DNA"/>
</dbReference>
<dbReference type="PANTHER" id="PTHR12929">
    <property type="entry name" value="SOLUTE CARRIER FAMILY 52"/>
    <property type="match status" value="1"/>
</dbReference>
<dbReference type="GO" id="GO:0032217">
    <property type="term" value="F:riboflavin transmembrane transporter activity"/>
    <property type="evidence" value="ECO:0007669"/>
    <property type="project" value="UniProtKB-UniRule"/>
</dbReference>
<comment type="similarity">
    <text evidence="3 9">Belongs to the riboflavin transporter family.</text>
</comment>
<keyword evidence="6 9" id="KW-0812">Transmembrane</keyword>
<keyword evidence="8 9" id="KW-0472">Membrane</keyword>
<evidence type="ECO:0000313" key="11">
    <source>
        <dbReference type="EMBL" id="CAD5208658.1"/>
    </source>
</evidence>
<feature type="transmembrane region" description="Helical" evidence="9">
    <location>
        <begin position="273"/>
        <end position="293"/>
    </location>
</feature>
<evidence type="ECO:0000256" key="1">
    <source>
        <dbReference type="ARBA" id="ARBA00000215"/>
    </source>
</evidence>
<feature type="transmembrane region" description="Helical" evidence="9">
    <location>
        <begin position="405"/>
        <end position="427"/>
    </location>
</feature>
<comment type="subcellular location">
    <subcellularLocation>
        <location evidence="2 9">Cell membrane</location>
        <topology evidence="2 9">Multi-pass membrane protein</topology>
    </subcellularLocation>
</comment>
<feature type="transmembrane region" description="Helical" evidence="9">
    <location>
        <begin position="153"/>
        <end position="173"/>
    </location>
</feature>
<feature type="transmembrane region" description="Helical" evidence="9">
    <location>
        <begin position="18"/>
        <end position="35"/>
    </location>
</feature>
<organism evidence="12 14">
    <name type="scientific">Bursaphelenchus xylophilus</name>
    <name type="common">Pinewood nematode worm</name>
    <name type="synonym">Aphelenchoides xylophilus</name>
    <dbReference type="NCBI Taxonomy" id="6326"/>
    <lineage>
        <taxon>Eukaryota</taxon>
        <taxon>Metazoa</taxon>
        <taxon>Ecdysozoa</taxon>
        <taxon>Nematoda</taxon>
        <taxon>Chromadorea</taxon>
        <taxon>Rhabditida</taxon>
        <taxon>Tylenchina</taxon>
        <taxon>Tylenchomorpha</taxon>
        <taxon>Aphelenchoidea</taxon>
        <taxon>Aphelenchoididae</taxon>
        <taxon>Bursaphelenchus</taxon>
    </lineage>
</organism>
<dbReference type="WBParaSite" id="BXY_0845500.1">
    <property type="protein sequence ID" value="BXY_0845500.1"/>
    <property type="gene ID" value="BXY_0845500"/>
</dbReference>
<evidence type="ECO:0000256" key="5">
    <source>
        <dbReference type="ARBA" id="ARBA00022475"/>
    </source>
</evidence>
<evidence type="ECO:0000313" key="14">
    <source>
        <dbReference type="WBParaSite" id="BXY_0845500.1"/>
    </source>
</evidence>
<dbReference type="InterPro" id="IPR009357">
    <property type="entry name" value="Riboflavin_transptr"/>
</dbReference>
<proteinExistence type="inferred from homology"/>
<dbReference type="OrthoDB" id="9995836at2759"/>
<gene>
    <name evidence="11" type="ORF">BXYJ_LOCUS894</name>
</gene>
<feature type="transmembrane region" description="Helical" evidence="9">
    <location>
        <begin position="55"/>
        <end position="77"/>
    </location>
</feature>
<dbReference type="Proteomes" id="UP000582659">
    <property type="component" value="Unassembled WGS sequence"/>
</dbReference>
<feature type="region of interest" description="Disordered" evidence="10">
    <location>
        <begin position="239"/>
        <end position="264"/>
    </location>
</feature>
<reference evidence="11" key="2">
    <citation type="submission" date="2020-09" db="EMBL/GenBank/DDBJ databases">
        <authorList>
            <person name="Kikuchi T."/>
        </authorList>
    </citation>
    <scope>NUCLEOTIDE SEQUENCE</scope>
    <source>
        <strain evidence="11">Ka4C1</strain>
    </source>
</reference>
<keyword evidence="13" id="KW-1185">Reference proteome</keyword>
<keyword evidence="5 9" id="KW-1003">Cell membrane</keyword>
<reference evidence="14" key="1">
    <citation type="submission" date="2016-11" db="UniProtKB">
        <authorList>
            <consortium name="WormBaseParasite"/>
        </authorList>
    </citation>
    <scope>IDENTIFICATION</scope>
</reference>
<protein>
    <recommendedName>
        <fullName evidence="9">Riboflavin transporter</fullName>
    </recommendedName>
</protein>
<comment type="function">
    <text evidence="9">Plasma membrane transporter mediating the uptake by cells of the water soluble vitamin B2/riboflavin that plays a key role in biochemical oxidation-reduction reactions of the carbohydrate, lipid, and amino acid metabolism.</text>
</comment>
<evidence type="ECO:0000256" key="9">
    <source>
        <dbReference type="RuleBase" id="RU368035"/>
    </source>
</evidence>
<evidence type="ECO:0000313" key="12">
    <source>
        <dbReference type="Proteomes" id="UP000095284"/>
    </source>
</evidence>
<dbReference type="AlphaFoldDB" id="A0A1I7S619"/>
<dbReference type="EMBL" id="CAJFCV020000001">
    <property type="protein sequence ID" value="CAG9082374.1"/>
    <property type="molecule type" value="Genomic_DNA"/>
</dbReference>
<evidence type="ECO:0000256" key="10">
    <source>
        <dbReference type="SAM" id="MobiDB-lite"/>
    </source>
</evidence>
<comment type="catalytic activity">
    <reaction evidence="1 9">
        <text>riboflavin(in) = riboflavin(out)</text>
        <dbReference type="Rhea" id="RHEA:35015"/>
        <dbReference type="ChEBI" id="CHEBI:57986"/>
    </reaction>
</comment>
<feature type="transmembrane region" description="Helical" evidence="9">
    <location>
        <begin position="120"/>
        <end position="141"/>
    </location>
</feature>
<dbReference type="Proteomes" id="UP000095284">
    <property type="component" value="Unplaced"/>
</dbReference>
<feature type="transmembrane region" description="Helical" evidence="9">
    <location>
        <begin position="366"/>
        <end position="385"/>
    </location>
</feature>
<evidence type="ECO:0000256" key="7">
    <source>
        <dbReference type="ARBA" id="ARBA00022989"/>
    </source>
</evidence>
<keyword evidence="7 9" id="KW-1133">Transmembrane helix</keyword>
<evidence type="ECO:0000256" key="6">
    <source>
        <dbReference type="ARBA" id="ARBA00022692"/>
    </source>
</evidence>
<evidence type="ECO:0000256" key="8">
    <source>
        <dbReference type="ARBA" id="ARBA00023136"/>
    </source>
</evidence>
<feature type="transmembrane region" description="Helical" evidence="9">
    <location>
        <begin position="336"/>
        <end position="354"/>
    </location>
</feature>
<accession>A0A1I7S619</accession>
<dbReference type="Pfam" id="PF06237">
    <property type="entry name" value="SLC52_ribofla_tr"/>
    <property type="match status" value="1"/>
</dbReference>